<dbReference type="InterPro" id="IPR027417">
    <property type="entry name" value="P-loop_NTPase"/>
</dbReference>
<feature type="domain" description="DUF4143" evidence="2">
    <location>
        <begin position="172"/>
        <end position="325"/>
    </location>
</feature>
<evidence type="ECO:0000313" key="3">
    <source>
        <dbReference type="EMBL" id="SPD72874.1"/>
    </source>
</evidence>
<organism evidence="3">
    <name type="scientific">uncultured Desulfobacterium sp</name>
    <dbReference type="NCBI Taxonomy" id="201089"/>
    <lineage>
        <taxon>Bacteria</taxon>
        <taxon>Pseudomonadati</taxon>
        <taxon>Thermodesulfobacteriota</taxon>
        <taxon>Desulfobacteria</taxon>
        <taxon>Desulfobacterales</taxon>
        <taxon>Desulfobacteriaceae</taxon>
        <taxon>Desulfobacterium</taxon>
        <taxon>environmental samples</taxon>
    </lineage>
</organism>
<dbReference type="EMBL" id="OJIN01000066">
    <property type="protein sequence ID" value="SPD72874.1"/>
    <property type="molecule type" value="Genomic_DNA"/>
</dbReference>
<dbReference type="Pfam" id="PF13173">
    <property type="entry name" value="AAA_14"/>
    <property type="match status" value="1"/>
</dbReference>
<proteinExistence type="predicted"/>
<dbReference type="Pfam" id="PF13635">
    <property type="entry name" value="DUF4143"/>
    <property type="match status" value="1"/>
</dbReference>
<feature type="domain" description="AAA" evidence="1">
    <location>
        <begin position="15"/>
        <end position="132"/>
    </location>
</feature>
<dbReference type="InterPro" id="IPR025420">
    <property type="entry name" value="DUF4143"/>
</dbReference>
<dbReference type="AlphaFoldDB" id="A0A445MTL5"/>
<protein>
    <recommendedName>
        <fullName evidence="4">ATPase</fullName>
    </recommendedName>
</protein>
<dbReference type="SUPFAM" id="SSF52540">
    <property type="entry name" value="P-loop containing nucleoside triphosphate hydrolases"/>
    <property type="match status" value="1"/>
</dbReference>
<gene>
    <name evidence="3" type="ORF">PITCH_A1580029</name>
</gene>
<reference evidence="3" key="1">
    <citation type="submission" date="2018-01" db="EMBL/GenBank/DDBJ databases">
        <authorList>
            <person name="Regsiter A."/>
            <person name="William W."/>
        </authorList>
    </citation>
    <scope>NUCLEOTIDE SEQUENCE</scope>
    <source>
        <strain evidence="3">TRIP AH-1</strain>
    </source>
</reference>
<accession>A0A445MTL5</accession>
<dbReference type="PANTHER" id="PTHR43566">
    <property type="entry name" value="CONSERVED PROTEIN"/>
    <property type="match status" value="1"/>
</dbReference>
<sequence>MEEINRFFHDPGQSFFLFGPLGTGKSTWLSRHYKEALIIDLLSPDVYRSYAAKPERLKEVLDGQRPGRTIVIYEIQKVPHLLDVVHQLMEQHAGWRFILTGSSSRKLKRSGVDLLAGRAVLKTMHPFMAAELGGRFSLRESLNTGMVPLVFSSSSPQDVLKTYAALYLTEEVQMEGLIRNMGGFSRFLEAISFSHGTILNVANIARECQVERKTVEGYVSVIEDLLLSFRIPVFSRRAKRHLASHPKFYYFDSGVFRSLRPSGPMDAAQEIDGAALEGLVAQHLRAWIAYRGDVCNLFYWRTKSGNEVDFVVYGQDTFYAIEVKNSLQIHPKMLNGLTAFRQDYPEAQLCLLYRGEESLKVKDILCQPCEEFLRNLTPEKPIPVEA</sequence>
<name>A0A445MTL5_9BACT</name>
<dbReference type="PANTHER" id="PTHR43566:SF2">
    <property type="entry name" value="DUF4143 DOMAIN-CONTAINING PROTEIN"/>
    <property type="match status" value="1"/>
</dbReference>
<evidence type="ECO:0008006" key="4">
    <source>
        <dbReference type="Google" id="ProtNLM"/>
    </source>
</evidence>
<dbReference type="InterPro" id="IPR041682">
    <property type="entry name" value="AAA_14"/>
</dbReference>
<evidence type="ECO:0000259" key="2">
    <source>
        <dbReference type="Pfam" id="PF13635"/>
    </source>
</evidence>
<evidence type="ECO:0000259" key="1">
    <source>
        <dbReference type="Pfam" id="PF13173"/>
    </source>
</evidence>